<evidence type="ECO:0000256" key="1">
    <source>
        <dbReference type="SAM" id="MobiDB-lite"/>
    </source>
</evidence>
<feature type="compositionally biased region" description="Polar residues" evidence="1">
    <location>
        <begin position="204"/>
        <end position="226"/>
    </location>
</feature>
<feature type="compositionally biased region" description="Basic and acidic residues" evidence="1">
    <location>
        <begin position="320"/>
        <end position="335"/>
    </location>
</feature>
<feature type="compositionally biased region" description="Basic and acidic residues" evidence="1">
    <location>
        <begin position="387"/>
        <end position="404"/>
    </location>
</feature>
<comment type="caution">
    <text evidence="2">The sequence shown here is derived from an EMBL/GenBank/DDBJ whole genome shotgun (WGS) entry which is preliminary data.</text>
</comment>
<reference evidence="2" key="1">
    <citation type="journal article" date="2023" name="Mol. Plant Microbe Interact.">
        <title>Elucidating the Obligate Nature and Biological Capacity of an Invasive Fungal Corn Pathogen.</title>
        <authorList>
            <person name="MacCready J.S."/>
            <person name="Roggenkamp E.M."/>
            <person name="Gdanetz K."/>
            <person name="Chilvers M.I."/>
        </authorList>
    </citation>
    <scope>NUCLEOTIDE SEQUENCE</scope>
    <source>
        <strain evidence="2">PM02</strain>
    </source>
</reference>
<dbReference type="AlphaFoldDB" id="A0AAD9HXX2"/>
<feature type="compositionally biased region" description="Low complexity" evidence="1">
    <location>
        <begin position="32"/>
        <end position="42"/>
    </location>
</feature>
<sequence>MSGGPSNSNYDGSVNVMGRGNSKKSNLPLGLPWQWPAAPSQQEPEEPKLPPLEAFSFKSIMADLDVQGGASSINADLDRIAEICARSRYSLSNQYEVHVAPHGSSASFASSATGNRKKSHRRGHSLGGPTLQAISDDDETSAKPLRKRRGGARRPSVAMGTLETIMSSSRSSEEEKSQKKSAAEIGEDIRGRSSKNSGIPAASGSGSTENGASGSQETTTQASTEVHSGWNPTPARKKSTVFSAAFMDAGGRAGVGSKTPRVSASLLVGEPAVPQTSLDVLEIRTLPDGSLTDGLRDSSSCSRGDSQPLPFRSPQTLEAHSAEEVPHAPDGAPEHEIVGSSGLFISAFSSWVPSWGGGSTGAEHDNRLSSPSTGKSRRGHAAGSLRELLKATDMPRDKALEHNS</sequence>
<protein>
    <submittedName>
        <fullName evidence="2">Uncharacterized protein</fullName>
    </submittedName>
</protein>
<dbReference type="Proteomes" id="UP001217918">
    <property type="component" value="Unassembled WGS sequence"/>
</dbReference>
<feature type="compositionally biased region" description="Basic and acidic residues" evidence="1">
    <location>
        <begin position="171"/>
        <end position="191"/>
    </location>
</feature>
<evidence type="ECO:0000313" key="2">
    <source>
        <dbReference type="EMBL" id="KAK2067553.1"/>
    </source>
</evidence>
<feature type="region of interest" description="Disordered" evidence="1">
    <location>
        <begin position="289"/>
        <end position="335"/>
    </location>
</feature>
<keyword evidence="3" id="KW-1185">Reference proteome</keyword>
<feature type="region of interest" description="Disordered" evidence="1">
    <location>
        <begin position="104"/>
        <end position="236"/>
    </location>
</feature>
<name>A0AAD9HXX2_9PEZI</name>
<proteinExistence type="predicted"/>
<feature type="region of interest" description="Disordered" evidence="1">
    <location>
        <begin position="355"/>
        <end position="404"/>
    </location>
</feature>
<dbReference type="EMBL" id="JAQQPM010000001">
    <property type="protein sequence ID" value="KAK2067553.1"/>
    <property type="molecule type" value="Genomic_DNA"/>
</dbReference>
<feature type="region of interest" description="Disordered" evidence="1">
    <location>
        <begin position="1"/>
        <end position="50"/>
    </location>
</feature>
<evidence type="ECO:0000313" key="3">
    <source>
        <dbReference type="Proteomes" id="UP001217918"/>
    </source>
</evidence>
<gene>
    <name evidence="2" type="ORF">P8C59_001287</name>
</gene>
<accession>A0AAD9HXX2</accession>
<feature type="compositionally biased region" description="Polar residues" evidence="1">
    <location>
        <begin position="1"/>
        <end position="12"/>
    </location>
</feature>
<feature type="compositionally biased region" description="Basic residues" evidence="1">
    <location>
        <begin position="115"/>
        <end position="124"/>
    </location>
</feature>
<organism evidence="2 3">
    <name type="scientific">Phyllachora maydis</name>
    <dbReference type="NCBI Taxonomy" id="1825666"/>
    <lineage>
        <taxon>Eukaryota</taxon>
        <taxon>Fungi</taxon>
        <taxon>Dikarya</taxon>
        <taxon>Ascomycota</taxon>
        <taxon>Pezizomycotina</taxon>
        <taxon>Sordariomycetes</taxon>
        <taxon>Sordariomycetidae</taxon>
        <taxon>Phyllachorales</taxon>
        <taxon>Phyllachoraceae</taxon>
        <taxon>Phyllachora</taxon>
    </lineage>
</organism>